<organism evidence="2 3">
    <name type="scientific">Roseateles asaccharophilus</name>
    <dbReference type="NCBI Taxonomy" id="582607"/>
    <lineage>
        <taxon>Bacteria</taxon>
        <taxon>Pseudomonadati</taxon>
        <taxon>Pseudomonadota</taxon>
        <taxon>Betaproteobacteria</taxon>
        <taxon>Burkholderiales</taxon>
        <taxon>Sphaerotilaceae</taxon>
        <taxon>Roseateles</taxon>
    </lineage>
</organism>
<dbReference type="InterPro" id="IPR029032">
    <property type="entry name" value="AhpD-like"/>
</dbReference>
<dbReference type="EMBL" id="SNXE01000011">
    <property type="protein sequence ID" value="TDP05503.1"/>
    <property type="molecule type" value="Genomic_DNA"/>
</dbReference>
<comment type="caution">
    <text evidence="2">The sequence shown here is derived from an EMBL/GenBank/DDBJ whole genome shotgun (WGS) entry which is preliminary data.</text>
</comment>
<keyword evidence="2" id="KW-0560">Oxidoreductase</keyword>
<dbReference type="PANTHER" id="PTHR34846:SF7">
    <property type="entry name" value="BLL7811 PROTEIN"/>
    <property type="match status" value="1"/>
</dbReference>
<dbReference type="InterPro" id="IPR004675">
    <property type="entry name" value="AhpD_core"/>
</dbReference>
<keyword evidence="2" id="KW-0575">Peroxidase</keyword>
<dbReference type="AlphaFoldDB" id="A0A4R6MU54"/>
<dbReference type="Pfam" id="PF02627">
    <property type="entry name" value="CMD"/>
    <property type="match status" value="1"/>
</dbReference>
<proteinExistence type="predicted"/>
<name>A0A4R6MU54_9BURK</name>
<dbReference type="OrthoDB" id="9801997at2"/>
<evidence type="ECO:0000313" key="2">
    <source>
        <dbReference type="EMBL" id="TDP05503.1"/>
    </source>
</evidence>
<evidence type="ECO:0000259" key="1">
    <source>
        <dbReference type="Pfam" id="PF02627"/>
    </source>
</evidence>
<protein>
    <submittedName>
        <fullName evidence="2">AhpD family alkylhydroperoxidase</fullName>
    </submittedName>
</protein>
<gene>
    <name evidence="2" type="ORF">DFR39_1117</name>
</gene>
<dbReference type="RefSeq" id="WP_133605252.1">
    <property type="nucleotide sequence ID" value="NZ_JAUFPJ010000013.1"/>
</dbReference>
<dbReference type="InterPro" id="IPR003779">
    <property type="entry name" value="CMD-like"/>
</dbReference>
<dbReference type="PANTHER" id="PTHR34846">
    <property type="entry name" value="4-CARBOXYMUCONOLACTONE DECARBOXYLASE FAMILY PROTEIN (AFU_ORTHOLOGUE AFUA_6G11590)"/>
    <property type="match status" value="1"/>
</dbReference>
<accession>A0A4R6MU54</accession>
<dbReference type="NCBIfam" id="TIGR00778">
    <property type="entry name" value="ahpD_dom"/>
    <property type="match status" value="1"/>
</dbReference>
<dbReference type="Gene3D" id="1.20.1290.10">
    <property type="entry name" value="AhpD-like"/>
    <property type="match status" value="1"/>
</dbReference>
<keyword evidence="3" id="KW-1185">Reference proteome</keyword>
<evidence type="ECO:0000313" key="3">
    <source>
        <dbReference type="Proteomes" id="UP000295357"/>
    </source>
</evidence>
<feature type="domain" description="Carboxymuconolactone decarboxylase-like" evidence="1">
    <location>
        <begin position="17"/>
        <end position="99"/>
    </location>
</feature>
<dbReference type="GO" id="GO:0051920">
    <property type="term" value="F:peroxiredoxin activity"/>
    <property type="evidence" value="ECO:0007669"/>
    <property type="project" value="InterPro"/>
</dbReference>
<dbReference type="SUPFAM" id="SSF69118">
    <property type="entry name" value="AhpD-like"/>
    <property type="match status" value="1"/>
</dbReference>
<dbReference type="Proteomes" id="UP000295357">
    <property type="component" value="Unassembled WGS sequence"/>
</dbReference>
<reference evidence="2 3" key="1">
    <citation type="submission" date="2019-03" db="EMBL/GenBank/DDBJ databases">
        <title>Genomic Encyclopedia of Type Strains, Phase IV (KMG-IV): sequencing the most valuable type-strain genomes for metagenomic binning, comparative biology and taxonomic classification.</title>
        <authorList>
            <person name="Goeker M."/>
        </authorList>
    </citation>
    <scope>NUCLEOTIDE SEQUENCE [LARGE SCALE GENOMIC DNA]</scope>
    <source>
        <strain evidence="2 3">DSM 25082</strain>
    </source>
</reference>
<sequence>MSTSPRIDRPEFAALTPGVSEALMALGKALKASGLGDDLLELIKLRASQLNGCAFCLQFHLNVARQLGMAAPRLDLLAAWREAPVYSERERIALAWTEALTLAPQGGPDEALYAQALAEFGAAGLSYLTAAIANINAWNRIALGLRFAPPIPQTAA</sequence>